<sequence>MKTSRTSNETLPLLVNTIPAHPETGFTIISCRNIHYRAPIPELMNGDYSIVVGVLSGAGGKGPLHRNSIRATWASERKGIYFIVAGPWEAIEEEYNKYRDLIWIEEDEVYEGEESVLPFKTEVFIHIANKYASGFDYLFKTDDDSYVDVNKLDKYLSKHSYNYWGCCTEDYIRPLRHPSRKWHITFDLYPEELYPRYCQGAGFAMSKKFVDCITSNLKKFRYNPFEDVSIGLLGERCGVKPVTDYERVIQYRTEDANEKKQLNNVKKDEIFFPPRATMKGKKLLQHRVKNLYDMYAHHKCAKEGC</sequence>
<evidence type="ECO:0000256" key="5">
    <source>
        <dbReference type="ARBA" id="ARBA00022692"/>
    </source>
</evidence>
<keyword evidence="8 10" id="KW-0333">Golgi apparatus</keyword>
<accession>A0AAD3GZZ8</accession>
<dbReference type="GO" id="GO:0000139">
    <property type="term" value="C:Golgi membrane"/>
    <property type="evidence" value="ECO:0007669"/>
    <property type="project" value="UniProtKB-SubCell"/>
</dbReference>
<evidence type="ECO:0000256" key="10">
    <source>
        <dbReference type="RuleBase" id="RU363063"/>
    </source>
</evidence>
<comment type="subcellular location">
    <subcellularLocation>
        <location evidence="1 10">Golgi apparatus membrane</location>
        <topology evidence="1 10">Single-pass type II membrane protein</topology>
    </subcellularLocation>
</comment>
<evidence type="ECO:0000256" key="2">
    <source>
        <dbReference type="ARBA" id="ARBA00008661"/>
    </source>
</evidence>
<evidence type="ECO:0000256" key="4">
    <source>
        <dbReference type="ARBA" id="ARBA00022679"/>
    </source>
</evidence>
<evidence type="ECO:0000313" key="11">
    <source>
        <dbReference type="EMBL" id="GFH45305.1"/>
    </source>
</evidence>
<evidence type="ECO:0000256" key="1">
    <source>
        <dbReference type="ARBA" id="ARBA00004323"/>
    </source>
</evidence>
<dbReference type="SUPFAM" id="SSF53448">
    <property type="entry name" value="Nucleotide-diphospho-sugar transferases"/>
    <property type="match status" value="1"/>
</dbReference>
<evidence type="ECO:0000313" key="12">
    <source>
        <dbReference type="Proteomes" id="UP001054902"/>
    </source>
</evidence>
<dbReference type="Gene3D" id="3.90.550.50">
    <property type="match status" value="1"/>
</dbReference>
<keyword evidence="6" id="KW-0735">Signal-anchor</keyword>
<protein>
    <recommendedName>
        <fullName evidence="10">Hexosyltransferase</fullName>
        <ecNumber evidence="10">2.4.1.-</ecNumber>
    </recommendedName>
</protein>
<gene>
    <name evidence="11" type="ORF">CTEN210_01779</name>
</gene>
<dbReference type="EC" id="2.4.1.-" evidence="10"/>
<keyword evidence="3 10" id="KW-0328">Glycosyltransferase</keyword>
<proteinExistence type="inferred from homology"/>
<dbReference type="GO" id="GO:0016758">
    <property type="term" value="F:hexosyltransferase activity"/>
    <property type="evidence" value="ECO:0007669"/>
    <property type="project" value="InterPro"/>
</dbReference>
<comment type="similarity">
    <text evidence="2 10">Belongs to the glycosyltransferase 31 family.</text>
</comment>
<dbReference type="InterPro" id="IPR029044">
    <property type="entry name" value="Nucleotide-diphossugar_trans"/>
</dbReference>
<keyword evidence="4" id="KW-0808">Transferase</keyword>
<name>A0AAD3GZZ8_9STRA</name>
<evidence type="ECO:0000256" key="8">
    <source>
        <dbReference type="ARBA" id="ARBA00023034"/>
    </source>
</evidence>
<keyword evidence="5" id="KW-0812">Transmembrane</keyword>
<dbReference type="EMBL" id="BLLK01000020">
    <property type="protein sequence ID" value="GFH45305.1"/>
    <property type="molecule type" value="Genomic_DNA"/>
</dbReference>
<evidence type="ECO:0000256" key="6">
    <source>
        <dbReference type="ARBA" id="ARBA00022968"/>
    </source>
</evidence>
<dbReference type="PANTHER" id="PTHR11214:SF3">
    <property type="entry name" value="BETA-1,3-GALACTOSYLTRANSFERASE 6"/>
    <property type="match status" value="1"/>
</dbReference>
<dbReference type="Pfam" id="PF01762">
    <property type="entry name" value="Galactosyl_T"/>
    <property type="match status" value="1"/>
</dbReference>
<keyword evidence="7" id="KW-1133">Transmembrane helix</keyword>
<evidence type="ECO:0000256" key="7">
    <source>
        <dbReference type="ARBA" id="ARBA00022989"/>
    </source>
</evidence>
<comment type="caution">
    <text evidence="11">The sequence shown here is derived from an EMBL/GenBank/DDBJ whole genome shotgun (WGS) entry which is preliminary data.</text>
</comment>
<dbReference type="AlphaFoldDB" id="A0AAD3GZZ8"/>
<keyword evidence="9" id="KW-0472">Membrane</keyword>
<dbReference type="PANTHER" id="PTHR11214">
    <property type="entry name" value="BETA-1,3-N-ACETYLGLUCOSAMINYLTRANSFERASE"/>
    <property type="match status" value="1"/>
</dbReference>
<dbReference type="InterPro" id="IPR002659">
    <property type="entry name" value="Glyco_trans_31"/>
</dbReference>
<keyword evidence="12" id="KW-1185">Reference proteome</keyword>
<reference evidence="11 12" key="1">
    <citation type="journal article" date="2021" name="Sci. Rep.">
        <title>The genome of the diatom Chaetoceros tenuissimus carries an ancient integrated fragment of an extant virus.</title>
        <authorList>
            <person name="Hongo Y."/>
            <person name="Kimura K."/>
            <person name="Takaki Y."/>
            <person name="Yoshida Y."/>
            <person name="Baba S."/>
            <person name="Kobayashi G."/>
            <person name="Nagasaki K."/>
            <person name="Hano T."/>
            <person name="Tomaru Y."/>
        </authorList>
    </citation>
    <scope>NUCLEOTIDE SEQUENCE [LARGE SCALE GENOMIC DNA]</scope>
    <source>
        <strain evidence="11 12">NIES-3715</strain>
    </source>
</reference>
<dbReference type="Proteomes" id="UP001054902">
    <property type="component" value="Unassembled WGS sequence"/>
</dbReference>
<organism evidence="11 12">
    <name type="scientific">Chaetoceros tenuissimus</name>
    <dbReference type="NCBI Taxonomy" id="426638"/>
    <lineage>
        <taxon>Eukaryota</taxon>
        <taxon>Sar</taxon>
        <taxon>Stramenopiles</taxon>
        <taxon>Ochrophyta</taxon>
        <taxon>Bacillariophyta</taxon>
        <taxon>Coscinodiscophyceae</taxon>
        <taxon>Chaetocerotophycidae</taxon>
        <taxon>Chaetocerotales</taxon>
        <taxon>Chaetocerotaceae</taxon>
        <taxon>Chaetoceros</taxon>
    </lineage>
</organism>
<evidence type="ECO:0000256" key="9">
    <source>
        <dbReference type="ARBA" id="ARBA00023136"/>
    </source>
</evidence>
<evidence type="ECO:0000256" key="3">
    <source>
        <dbReference type="ARBA" id="ARBA00022676"/>
    </source>
</evidence>